<dbReference type="PROSITE" id="PS50850">
    <property type="entry name" value="MFS"/>
    <property type="match status" value="1"/>
</dbReference>
<dbReference type="InterPro" id="IPR036259">
    <property type="entry name" value="MFS_trans_sf"/>
</dbReference>
<gene>
    <name evidence="8" type="ORF">GJE22_04510</name>
</gene>
<keyword evidence="5 6" id="KW-0472">Membrane</keyword>
<comment type="caution">
    <text evidence="8">The sequence shown here is derived from an EMBL/GenBank/DDBJ whole genome shotgun (WGS) entry which is preliminary data.</text>
</comment>
<feature type="transmembrane region" description="Helical" evidence="6">
    <location>
        <begin position="35"/>
        <end position="54"/>
    </location>
</feature>
<comment type="subcellular location">
    <subcellularLocation>
        <location evidence="1">Cell membrane</location>
        <topology evidence="1">Multi-pass membrane protein</topology>
    </subcellularLocation>
</comment>
<evidence type="ECO:0000259" key="7">
    <source>
        <dbReference type="PROSITE" id="PS50850"/>
    </source>
</evidence>
<feature type="transmembrane region" description="Helical" evidence="6">
    <location>
        <begin position="183"/>
        <end position="200"/>
    </location>
</feature>
<sequence>MRTAKGVDSVGKQASDNGLGALTAGEKRLIALESLQWCAVNAVYFLGLIGAATYELGGNAFLVAAITLVRNLCNSLANAASGPVIDRIGPRKTALATLYAMLAMSIFMGIVPPSVPTLMFAAVMMGLGGGSINTCTRTYPVYLTRGKAGLARLNGLMVFYSNIAYAAGPIAGGVLAGFFPTRVVFLFMAVCLVGAIRVTWDCRETVTPEREGSGKQKDDKLGMVSGVIEGARVTMRTHDLRLIFVSGFLGFFAFGAFDSLESLFYRDVLAVDVVWMGILSAISGFGMAIGSYIFTKIPARKIDIPLLLATLMFVGIGSMIYVGTNILVVAIAGQFINGLAWGFMEPTQAILVQERTPMTHLGRVMGFVRLGLNSAGVIPLAVAPFLAEAFGVQRVLFGASCIIALVGGFSSIMRSGRLRVRRTQVKE</sequence>
<dbReference type="AlphaFoldDB" id="A0A7K0G8Z2"/>
<dbReference type="PANTHER" id="PTHR23513">
    <property type="entry name" value="INTEGRAL MEMBRANE EFFLUX PROTEIN-RELATED"/>
    <property type="match status" value="1"/>
</dbReference>
<keyword evidence="9" id="KW-1185">Reference proteome</keyword>
<dbReference type="Gene3D" id="1.20.1250.20">
    <property type="entry name" value="MFS general substrate transporter like domains"/>
    <property type="match status" value="1"/>
</dbReference>
<dbReference type="InterPro" id="IPR011701">
    <property type="entry name" value="MFS"/>
</dbReference>
<evidence type="ECO:0000256" key="1">
    <source>
        <dbReference type="ARBA" id="ARBA00004651"/>
    </source>
</evidence>
<feature type="transmembrane region" description="Helical" evidence="6">
    <location>
        <begin position="93"/>
        <end position="111"/>
    </location>
</feature>
<feature type="transmembrane region" description="Helical" evidence="6">
    <location>
        <begin position="273"/>
        <end position="295"/>
    </location>
</feature>
<organism evidence="8 9">
    <name type="scientific">Enorma shizhengliae</name>
    <dbReference type="NCBI Taxonomy" id="2606615"/>
    <lineage>
        <taxon>Bacteria</taxon>
        <taxon>Bacillati</taxon>
        <taxon>Actinomycetota</taxon>
        <taxon>Coriobacteriia</taxon>
        <taxon>Coriobacteriales</taxon>
        <taxon>Coriobacteriaceae</taxon>
        <taxon>Enorma</taxon>
    </lineage>
</organism>
<protein>
    <submittedName>
        <fullName evidence="8">MFS transporter</fullName>
    </submittedName>
</protein>
<feature type="transmembrane region" description="Helical" evidence="6">
    <location>
        <begin position="240"/>
        <end position="257"/>
    </location>
</feature>
<dbReference type="SUPFAM" id="SSF103473">
    <property type="entry name" value="MFS general substrate transporter"/>
    <property type="match status" value="1"/>
</dbReference>
<dbReference type="EMBL" id="VTFZ01000004">
    <property type="protein sequence ID" value="MRX79860.1"/>
    <property type="molecule type" value="Genomic_DNA"/>
</dbReference>
<feature type="transmembrane region" description="Helical" evidence="6">
    <location>
        <begin position="392"/>
        <end position="412"/>
    </location>
</feature>
<feature type="transmembrane region" description="Helical" evidence="6">
    <location>
        <begin position="157"/>
        <end position="177"/>
    </location>
</feature>
<dbReference type="Proteomes" id="UP000470010">
    <property type="component" value="Unassembled WGS sequence"/>
</dbReference>
<feature type="transmembrane region" description="Helical" evidence="6">
    <location>
        <begin position="117"/>
        <end position="136"/>
    </location>
</feature>
<evidence type="ECO:0000256" key="6">
    <source>
        <dbReference type="SAM" id="Phobius"/>
    </source>
</evidence>
<name>A0A7K0G8Z2_9ACTN</name>
<keyword evidence="3 6" id="KW-0812">Transmembrane</keyword>
<feature type="transmembrane region" description="Helical" evidence="6">
    <location>
        <begin position="302"/>
        <end position="320"/>
    </location>
</feature>
<dbReference type="InterPro" id="IPR020846">
    <property type="entry name" value="MFS_dom"/>
</dbReference>
<evidence type="ECO:0000256" key="4">
    <source>
        <dbReference type="ARBA" id="ARBA00022989"/>
    </source>
</evidence>
<evidence type="ECO:0000256" key="3">
    <source>
        <dbReference type="ARBA" id="ARBA00022692"/>
    </source>
</evidence>
<proteinExistence type="predicted"/>
<dbReference type="GO" id="GO:0022857">
    <property type="term" value="F:transmembrane transporter activity"/>
    <property type="evidence" value="ECO:0007669"/>
    <property type="project" value="InterPro"/>
</dbReference>
<evidence type="ECO:0000256" key="2">
    <source>
        <dbReference type="ARBA" id="ARBA00022475"/>
    </source>
</evidence>
<reference evidence="9" key="1">
    <citation type="submission" date="2019-08" db="EMBL/GenBank/DDBJ databases">
        <title>Arthrobacter sp. nov., isolated from plateau pika and Tibetan wild ass.</title>
        <authorList>
            <person name="Ge Y."/>
        </authorList>
    </citation>
    <scope>NUCLEOTIDE SEQUENCE [LARGE SCALE GENOMIC DNA]</scope>
    <source>
        <strain evidence="9">HF-1365</strain>
    </source>
</reference>
<evidence type="ECO:0000313" key="9">
    <source>
        <dbReference type="Proteomes" id="UP000470010"/>
    </source>
</evidence>
<evidence type="ECO:0000313" key="8">
    <source>
        <dbReference type="EMBL" id="MRX79860.1"/>
    </source>
</evidence>
<keyword evidence="4 6" id="KW-1133">Transmembrane helix</keyword>
<accession>A0A7K0G8Z2</accession>
<keyword evidence="2" id="KW-1003">Cell membrane</keyword>
<dbReference type="Pfam" id="PF07690">
    <property type="entry name" value="MFS_1"/>
    <property type="match status" value="1"/>
</dbReference>
<dbReference type="PANTHER" id="PTHR23513:SF6">
    <property type="entry name" value="MAJOR FACILITATOR SUPERFAMILY ASSOCIATED DOMAIN-CONTAINING PROTEIN"/>
    <property type="match status" value="1"/>
</dbReference>
<evidence type="ECO:0000256" key="5">
    <source>
        <dbReference type="ARBA" id="ARBA00023136"/>
    </source>
</evidence>
<feature type="domain" description="Major facilitator superfamily (MFS) profile" evidence="7">
    <location>
        <begin position="239"/>
        <end position="427"/>
    </location>
</feature>
<dbReference type="GO" id="GO:0005886">
    <property type="term" value="C:plasma membrane"/>
    <property type="evidence" value="ECO:0007669"/>
    <property type="project" value="UniProtKB-SubCell"/>
</dbReference>
<dbReference type="CDD" id="cd06173">
    <property type="entry name" value="MFS_MefA_like"/>
    <property type="match status" value="1"/>
</dbReference>